<keyword evidence="2" id="KW-1133">Transmembrane helix</keyword>
<feature type="compositionally biased region" description="Acidic residues" evidence="1">
    <location>
        <begin position="239"/>
        <end position="300"/>
    </location>
</feature>
<dbReference type="Pfam" id="PF01551">
    <property type="entry name" value="Peptidase_M23"/>
    <property type="match status" value="1"/>
</dbReference>
<feature type="domain" description="M23ase beta-sheet core" evidence="3">
    <location>
        <begin position="124"/>
        <end position="221"/>
    </location>
</feature>
<evidence type="ECO:0000313" key="4">
    <source>
        <dbReference type="EMBL" id="OZU88423.1"/>
    </source>
</evidence>
<dbReference type="PANTHER" id="PTHR21666">
    <property type="entry name" value="PEPTIDASE-RELATED"/>
    <property type="match status" value="1"/>
</dbReference>
<evidence type="ECO:0000256" key="2">
    <source>
        <dbReference type="SAM" id="Phobius"/>
    </source>
</evidence>
<dbReference type="OrthoDB" id="2050153at2"/>
<dbReference type="PANTHER" id="PTHR21666:SF291">
    <property type="entry name" value="STAGE II SPORULATION PROTEIN Q"/>
    <property type="match status" value="1"/>
</dbReference>
<comment type="caution">
    <text evidence="4">The sequence shown here is derived from an EMBL/GenBank/DDBJ whole genome shotgun (WGS) entry which is preliminary data.</text>
</comment>
<gene>
    <name evidence="4" type="ORF">CIL03_12310</name>
</gene>
<dbReference type="InterPro" id="IPR016047">
    <property type="entry name" value="M23ase_b-sheet_dom"/>
</dbReference>
<dbReference type="Gene3D" id="2.70.70.10">
    <property type="entry name" value="Glucose Permease (Domain IIA)"/>
    <property type="match status" value="1"/>
</dbReference>
<reference evidence="4 5" key="1">
    <citation type="submission" date="2017-08" db="EMBL/GenBank/DDBJ databases">
        <title>Virgibacillus indicus sp. nov. and Virgibacillus profoundi sp. nov, two moderately halophilic bacteria isolated from marine sediment by using the Microfluidic Streak Plate.</title>
        <authorList>
            <person name="Xu B."/>
            <person name="Hu B."/>
            <person name="Wang J."/>
            <person name="Zhu Y."/>
            <person name="Huang L."/>
            <person name="Du W."/>
            <person name="Huang Y."/>
        </authorList>
    </citation>
    <scope>NUCLEOTIDE SEQUENCE [LARGE SCALE GENOMIC DNA]</scope>
    <source>
        <strain evidence="4 5">IO3-P2-C2</strain>
    </source>
</reference>
<evidence type="ECO:0000256" key="1">
    <source>
        <dbReference type="SAM" id="MobiDB-lite"/>
    </source>
</evidence>
<feature type="region of interest" description="Disordered" evidence="1">
    <location>
        <begin position="234"/>
        <end position="313"/>
    </location>
</feature>
<keyword evidence="2" id="KW-0812">Transmembrane</keyword>
<keyword evidence="5" id="KW-1185">Reference proteome</keyword>
<organism evidence="4 5">
    <name type="scientific">Virgibacillus indicus</name>
    <dbReference type="NCBI Taxonomy" id="2024554"/>
    <lineage>
        <taxon>Bacteria</taxon>
        <taxon>Bacillati</taxon>
        <taxon>Bacillota</taxon>
        <taxon>Bacilli</taxon>
        <taxon>Bacillales</taxon>
        <taxon>Bacillaceae</taxon>
        <taxon>Virgibacillus</taxon>
    </lineage>
</organism>
<accession>A0A265N8V1</accession>
<evidence type="ECO:0000259" key="3">
    <source>
        <dbReference type="Pfam" id="PF01551"/>
    </source>
</evidence>
<name>A0A265N8V1_9BACI</name>
<dbReference type="InterPro" id="IPR050570">
    <property type="entry name" value="Cell_wall_metabolism_enzyme"/>
</dbReference>
<dbReference type="AlphaFoldDB" id="A0A265N8V1"/>
<dbReference type="RefSeq" id="WP_094886162.1">
    <property type="nucleotide sequence ID" value="NZ_NPMS01000005.1"/>
</dbReference>
<dbReference type="SUPFAM" id="SSF51261">
    <property type="entry name" value="Duplicated hybrid motif"/>
    <property type="match status" value="1"/>
</dbReference>
<dbReference type="CDD" id="cd12797">
    <property type="entry name" value="M23_peptidase"/>
    <property type="match status" value="1"/>
</dbReference>
<evidence type="ECO:0000313" key="5">
    <source>
        <dbReference type="Proteomes" id="UP000216498"/>
    </source>
</evidence>
<feature type="compositionally biased region" description="Low complexity" evidence="1">
    <location>
        <begin position="301"/>
        <end position="313"/>
    </location>
</feature>
<feature type="transmembrane region" description="Helical" evidence="2">
    <location>
        <begin position="21"/>
        <end position="41"/>
    </location>
</feature>
<dbReference type="InterPro" id="IPR011055">
    <property type="entry name" value="Dup_hybrid_motif"/>
</dbReference>
<dbReference type="Proteomes" id="UP000216498">
    <property type="component" value="Unassembled WGS sequence"/>
</dbReference>
<protein>
    <submittedName>
        <fullName evidence="4">Stage II sporulation protein</fullName>
    </submittedName>
</protein>
<sequence length="313" mass="34776">MNEENKGGSKNKWSRIFRKKWFFPAVYLTIAALLLAVVVWYQNLDNQIPEVENDQIDQQDITGDYIPTPNDDDAETVMEQQEVILMPVTDQEQAEIVTKFYDYDAEQQDKENALVHHNNRFYQSTGVDIAAANGETFDVVAALSGTVLEVKEDPLLGNVVVMSHENEVETYYASLGEVVVEAGAEVKQGEQIGTAGNNIFGKESGTHVYFQLDKSGKEVNPEEYFNQPVSKLDSAAEGVMEEGSESSEETESVEDPEATEETDESVTEDESSEESSEENSEESPEENSDENTDEEDENTNEETTNSSDASESA</sequence>
<dbReference type="EMBL" id="NPMS01000005">
    <property type="protein sequence ID" value="OZU88423.1"/>
    <property type="molecule type" value="Genomic_DNA"/>
</dbReference>
<dbReference type="GO" id="GO:0004222">
    <property type="term" value="F:metalloendopeptidase activity"/>
    <property type="evidence" value="ECO:0007669"/>
    <property type="project" value="TreeGrafter"/>
</dbReference>
<keyword evidence="2" id="KW-0472">Membrane</keyword>
<proteinExistence type="predicted"/>